<organism evidence="2 3">
    <name type="scientific">Perkinsus chesapeaki</name>
    <name type="common">Clam parasite</name>
    <name type="synonym">Perkinsus andrewsi</name>
    <dbReference type="NCBI Taxonomy" id="330153"/>
    <lineage>
        <taxon>Eukaryota</taxon>
        <taxon>Sar</taxon>
        <taxon>Alveolata</taxon>
        <taxon>Perkinsozoa</taxon>
        <taxon>Perkinsea</taxon>
        <taxon>Perkinsida</taxon>
        <taxon>Perkinsidae</taxon>
        <taxon>Perkinsus</taxon>
    </lineage>
</organism>
<reference evidence="2 3" key="1">
    <citation type="submission" date="2020-04" db="EMBL/GenBank/DDBJ databases">
        <title>Perkinsus chesapeaki whole genome sequence.</title>
        <authorList>
            <person name="Bogema D.R."/>
        </authorList>
    </citation>
    <scope>NUCLEOTIDE SEQUENCE [LARGE SCALE GENOMIC DNA]</scope>
    <source>
        <strain evidence="2">ATCC PRA-425</strain>
    </source>
</reference>
<comment type="caution">
    <text evidence="2">The sequence shown here is derived from an EMBL/GenBank/DDBJ whole genome shotgun (WGS) entry which is preliminary data.</text>
</comment>
<dbReference type="EMBL" id="JAAPAO010000068">
    <property type="protein sequence ID" value="KAF4674198.1"/>
    <property type="molecule type" value="Genomic_DNA"/>
</dbReference>
<keyword evidence="3" id="KW-1185">Reference proteome</keyword>
<feature type="signal peptide" evidence="1">
    <location>
        <begin position="1"/>
        <end position="22"/>
    </location>
</feature>
<sequence>MVSIAPSVAFIAMAAFSMVCDATPTDAKELAHYVAAGTHGERKQISMSMSSKAKNPGKTYVSPWLNVKYPRYSIRQLGLEADADHLDAFRGFEKKSAMETGGAADSSSSLLTRDPEFTSTDKFFSSATFSYWHAA</sequence>
<evidence type="ECO:0000313" key="3">
    <source>
        <dbReference type="Proteomes" id="UP000591131"/>
    </source>
</evidence>
<gene>
    <name evidence="2" type="ORF">FOL47_009604</name>
</gene>
<protein>
    <submittedName>
        <fullName evidence="2">Uncharacterized protein</fullName>
    </submittedName>
</protein>
<evidence type="ECO:0000313" key="2">
    <source>
        <dbReference type="EMBL" id="KAF4674198.1"/>
    </source>
</evidence>
<accession>A0A7J6MRH3</accession>
<keyword evidence="1" id="KW-0732">Signal</keyword>
<feature type="chain" id="PRO_5029517849" evidence="1">
    <location>
        <begin position="23"/>
        <end position="135"/>
    </location>
</feature>
<name>A0A7J6MRH3_PERCH</name>
<dbReference type="Proteomes" id="UP000591131">
    <property type="component" value="Unassembled WGS sequence"/>
</dbReference>
<evidence type="ECO:0000256" key="1">
    <source>
        <dbReference type="SAM" id="SignalP"/>
    </source>
</evidence>
<proteinExistence type="predicted"/>
<dbReference type="AlphaFoldDB" id="A0A7J6MRH3"/>